<dbReference type="Proteomes" id="UP000324575">
    <property type="component" value="Unassembled WGS sequence"/>
</dbReference>
<name>A0A5M8NYM7_9BACT</name>
<evidence type="ECO:0000313" key="1">
    <source>
        <dbReference type="EMBL" id="KAA6300959.1"/>
    </source>
</evidence>
<sequence>MEESIEEPGLKDDQTQDNLILKPGQKIILQKEQEKYHIVDHADDDVLIISKEIEKHVKIKSVSLTKKKYGHIHCLD</sequence>
<accession>A0A5M8NYM7</accession>
<gene>
    <name evidence="1" type="ORF">EZS26_002886</name>
</gene>
<proteinExistence type="predicted"/>
<dbReference type="AlphaFoldDB" id="A0A5M8NYM7"/>
<comment type="caution">
    <text evidence="1">The sequence shown here is derived from an EMBL/GenBank/DDBJ whole genome shotgun (WGS) entry which is preliminary data.</text>
</comment>
<evidence type="ECO:0000313" key="2">
    <source>
        <dbReference type="Proteomes" id="UP000324575"/>
    </source>
</evidence>
<dbReference type="EMBL" id="SNRX01000036">
    <property type="protein sequence ID" value="KAA6300959.1"/>
    <property type="molecule type" value="Genomic_DNA"/>
</dbReference>
<reference evidence="1 2" key="1">
    <citation type="submission" date="2019-03" db="EMBL/GenBank/DDBJ databases">
        <title>Single cell metagenomics reveals metabolic interactions within the superorganism composed of flagellate Streblomastix strix and complex community of Bacteroidetes bacteria on its surface.</title>
        <authorList>
            <person name="Treitli S.C."/>
            <person name="Kolisko M."/>
            <person name="Husnik F."/>
            <person name="Keeling P."/>
            <person name="Hampl V."/>
        </authorList>
    </citation>
    <scope>NUCLEOTIDE SEQUENCE [LARGE SCALE GENOMIC DNA]</scope>
    <source>
        <strain evidence="1">St1</strain>
    </source>
</reference>
<protein>
    <submittedName>
        <fullName evidence="1">Uncharacterized protein</fullName>
    </submittedName>
</protein>
<organism evidence="1 2">
    <name type="scientific">Candidatus Ordinivivax streblomastigis</name>
    <dbReference type="NCBI Taxonomy" id="2540710"/>
    <lineage>
        <taxon>Bacteria</taxon>
        <taxon>Pseudomonadati</taxon>
        <taxon>Bacteroidota</taxon>
        <taxon>Bacteroidia</taxon>
        <taxon>Bacteroidales</taxon>
        <taxon>Candidatus Ordinivivax</taxon>
    </lineage>
</organism>